<protein>
    <submittedName>
        <fullName evidence="1">Uncharacterized protein</fullName>
    </submittedName>
</protein>
<keyword evidence="2" id="KW-1185">Reference proteome</keyword>
<reference evidence="1 2" key="2">
    <citation type="journal article" date="2022" name="Mol. Ecol. Resour.">
        <title>The genomes of chicory, endive, great burdock and yacon provide insights into Asteraceae paleo-polyploidization history and plant inulin production.</title>
        <authorList>
            <person name="Fan W."/>
            <person name="Wang S."/>
            <person name="Wang H."/>
            <person name="Wang A."/>
            <person name="Jiang F."/>
            <person name="Liu H."/>
            <person name="Zhao H."/>
            <person name="Xu D."/>
            <person name="Zhang Y."/>
        </authorList>
    </citation>
    <scope>NUCLEOTIDE SEQUENCE [LARGE SCALE GENOMIC DNA]</scope>
    <source>
        <strain evidence="2">cv. Niubang</strain>
    </source>
</reference>
<sequence>MNIYDHTQRSNEFVHVLLSRCVKDAKRGGNWMKIDSSNVRSEAKWDGKDKGRRVINQSVGHMAMIHLACDLKIIKIGLTYHTKLQTQHLTSLMSINSEKPTKEIPQQTPLQLHCSDPRSMQQKGRSFNSRSRSFSRARVAIEGS</sequence>
<name>A0ACB9DHH7_ARCLA</name>
<dbReference type="Proteomes" id="UP001055879">
    <property type="component" value="Linkage Group LG03"/>
</dbReference>
<proteinExistence type="predicted"/>
<organism evidence="1 2">
    <name type="scientific">Arctium lappa</name>
    <name type="common">Greater burdock</name>
    <name type="synonym">Lappa major</name>
    <dbReference type="NCBI Taxonomy" id="4217"/>
    <lineage>
        <taxon>Eukaryota</taxon>
        <taxon>Viridiplantae</taxon>
        <taxon>Streptophyta</taxon>
        <taxon>Embryophyta</taxon>
        <taxon>Tracheophyta</taxon>
        <taxon>Spermatophyta</taxon>
        <taxon>Magnoliopsida</taxon>
        <taxon>eudicotyledons</taxon>
        <taxon>Gunneridae</taxon>
        <taxon>Pentapetalae</taxon>
        <taxon>asterids</taxon>
        <taxon>campanulids</taxon>
        <taxon>Asterales</taxon>
        <taxon>Asteraceae</taxon>
        <taxon>Carduoideae</taxon>
        <taxon>Cardueae</taxon>
        <taxon>Arctiinae</taxon>
        <taxon>Arctium</taxon>
    </lineage>
</organism>
<evidence type="ECO:0000313" key="2">
    <source>
        <dbReference type="Proteomes" id="UP001055879"/>
    </source>
</evidence>
<reference evidence="2" key="1">
    <citation type="journal article" date="2022" name="Mol. Ecol. Resour.">
        <title>The genomes of chicory, endive, great burdock and yacon provide insights into Asteraceae palaeo-polyploidization history and plant inulin production.</title>
        <authorList>
            <person name="Fan W."/>
            <person name="Wang S."/>
            <person name="Wang H."/>
            <person name="Wang A."/>
            <person name="Jiang F."/>
            <person name="Liu H."/>
            <person name="Zhao H."/>
            <person name="Xu D."/>
            <person name="Zhang Y."/>
        </authorList>
    </citation>
    <scope>NUCLEOTIDE SEQUENCE [LARGE SCALE GENOMIC DNA]</scope>
    <source>
        <strain evidence="2">cv. Niubang</strain>
    </source>
</reference>
<dbReference type="EMBL" id="CM042049">
    <property type="protein sequence ID" value="KAI3746017.1"/>
    <property type="molecule type" value="Genomic_DNA"/>
</dbReference>
<comment type="caution">
    <text evidence="1">The sequence shown here is derived from an EMBL/GenBank/DDBJ whole genome shotgun (WGS) entry which is preliminary data.</text>
</comment>
<accession>A0ACB9DHH7</accession>
<evidence type="ECO:0000313" key="1">
    <source>
        <dbReference type="EMBL" id="KAI3746017.1"/>
    </source>
</evidence>
<gene>
    <name evidence="1" type="ORF">L6452_08432</name>
</gene>